<organism evidence="1">
    <name type="scientific">hydrothermal vent metagenome</name>
    <dbReference type="NCBI Taxonomy" id="652676"/>
    <lineage>
        <taxon>unclassified sequences</taxon>
        <taxon>metagenomes</taxon>
        <taxon>ecological metagenomes</taxon>
    </lineage>
</organism>
<protein>
    <submittedName>
        <fullName evidence="1">Uncharacterized protein</fullName>
    </submittedName>
</protein>
<sequence>MAFDITQYKFVVTSANESEYLTLECTDESKNPPMLLIEAELINYKTCEVSIKQHKENLSLELMEEFVRRTRYEIENGGNTDAT</sequence>
<reference evidence="1" key="1">
    <citation type="submission" date="2018-06" db="EMBL/GenBank/DDBJ databases">
        <authorList>
            <person name="Zhirakovskaya E."/>
        </authorList>
    </citation>
    <scope>NUCLEOTIDE SEQUENCE</scope>
</reference>
<dbReference type="AlphaFoldDB" id="A0A3B0WWM7"/>
<evidence type="ECO:0000313" key="1">
    <source>
        <dbReference type="EMBL" id="VAW60438.1"/>
    </source>
</evidence>
<proteinExistence type="predicted"/>
<gene>
    <name evidence="1" type="ORF">MNBD_GAMMA11-3407</name>
</gene>
<name>A0A3B0WWM7_9ZZZZ</name>
<accession>A0A3B0WWM7</accession>
<dbReference type="EMBL" id="UOFG01000124">
    <property type="protein sequence ID" value="VAW60438.1"/>
    <property type="molecule type" value="Genomic_DNA"/>
</dbReference>